<protein>
    <submittedName>
        <fullName evidence="2">ABC-type transport system involved in multi-copper enzyme maturation, permease component</fullName>
    </submittedName>
</protein>
<sequence>MPAEKFRWVLRAEWTKLRSVLGTVGCLAAAMSALLGVALLISSGNPGTFGDADYVDEFRIDHRPLDGDGTLVARVRSMDSSHPWAMAGILVKQSLTSGSPYAALFLTPRHGVRLQANFTVDAMGSRQAASRYLKLIRAGDRITGYESADGAAWTEVGSATLPHLPRTVEVGLFVTGPGLTRVQPMRPTVQRTRPTTAHFDQVALTPATPGGWTAARLGGEAPSEPGGPDAAGVFTLFGDGDIIRRSDDGSRVIAATAGTIFAILPAIALGVLAMTAEYRWRLGWVTFTAGPRRGRVLAAKAIVVATATFGAGLAATLVGFLVIQPRLRGQGFGPPTYPDPSLLDPATFRVLAGTAGFLALLALVSLGVATIVRRSAGAITAVAAAVFVPIVVLPFLPETATIWLQRVVPLAGLSLQQLRETDDTFLLPWVGHPWAGALILGGYAAVTLGLGYWRLRRSDV</sequence>
<evidence type="ECO:0000313" key="2">
    <source>
        <dbReference type="EMBL" id="SHN47360.1"/>
    </source>
</evidence>
<dbReference type="Proteomes" id="UP000184440">
    <property type="component" value="Unassembled WGS sequence"/>
</dbReference>
<gene>
    <name evidence="2" type="ORF">SAMN05443668_1236</name>
</gene>
<keyword evidence="1" id="KW-1133">Transmembrane helix</keyword>
<keyword evidence="3" id="KW-1185">Reference proteome</keyword>
<feature type="transmembrane region" description="Helical" evidence="1">
    <location>
        <begin position="376"/>
        <end position="396"/>
    </location>
</feature>
<dbReference type="STRING" id="134849.SAMN05443668_1236"/>
<dbReference type="AlphaFoldDB" id="A0A1M7RMF1"/>
<feature type="transmembrane region" description="Helical" evidence="1">
    <location>
        <begin position="346"/>
        <end position="369"/>
    </location>
</feature>
<dbReference type="Gene3D" id="2.60.120.200">
    <property type="match status" value="1"/>
</dbReference>
<name>A0A1M7RMF1_9ACTN</name>
<organism evidence="2 3">
    <name type="scientific">Cryptosporangium aurantiacum</name>
    <dbReference type="NCBI Taxonomy" id="134849"/>
    <lineage>
        <taxon>Bacteria</taxon>
        <taxon>Bacillati</taxon>
        <taxon>Actinomycetota</taxon>
        <taxon>Actinomycetes</taxon>
        <taxon>Cryptosporangiales</taxon>
        <taxon>Cryptosporangiaceae</taxon>
        <taxon>Cryptosporangium</taxon>
    </lineage>
</organism>
<reference evidence="2 3" key="1">
    <citation type="submission" date="2016-11" db="EMBL/GenBank/DDBJ databases">
        <authorList>
            <person name="Jaros S."/>
            <person name="Januszkiewicz K."/>
            <person name="Wedrychowicz H."/>
        </authorList>
    </citation>
    <scope>NUCLEOTIDE SEQUENCE [LARGE SCALE GENOMIC DNA]</scope>
    <source>
        <strain evidence="2 3">DSM 46144</strain>
    </source>
</reference>
<feature type="transmembrane region" description="Helical" evidence="1">
    <location>
        <begin position="20"/>
        <end position="41"/>
    </location>
</feature>
<dbReference type="GO" id="GO:0140359">
    <property type="term" value="F:ABC-type transporter activity"/>
    <property type="evidence" value="ECO:0007669"/>
    <property type="project" value="InterPro"/>
</dbReference>
<accession>A0A1M7RMF1</accession>
<feature type="transmembrane region" description="Helical" evidence="1">
    <location>
        <begin position="434"/>
        <end position="453"/>
    </location>
</feature>
<dbReference type="OrthoDB" id="185815at2"/>
<feature type="transmembrane region" description="Helical" evidence="1">
    <location>
        <begin position="297"/>
        <end position="323"/>
    </location>
</feature>
<keyword evidence="1" id="KW-0812">Transmembrane</keyword>
<feature type="transmembrane region" description="Helical" evidence="1">
    <location>
        <begin position="252"/>
        <end position="276"/>
    </location>
</feature>
<keyword evidence="1" id="KW-0472">Membrane</keyword>
<dbReference type="EMBL" id="FRCS01000023">
    <property type="protein sequence ID" value="SHN47360.1"/>
    <property type="molecule type" value="Genomic_DNA"/>
</dbReference>
<dbReference type="RefSeq" id="WP_073265154.1">
    <property type="nucleotide sequence ID" value="NZ_FRCS01000023.1"/>
</dbReference>
<proteinExistence type="predicted"/>
<evidence type="ECO:0000256" key="1">
    <source>
        <dbReference type="SAM" id="Phobius"/>
    </source>
</evidence>
<dbReference type="GO" id="GO:0005886">
    <property type="term" value="C:plasma membrane"/>
    <property type="evidence" value="ECO:0007669"/>
    <property type="project" value="UniProtKB-SubCell"/>
</dbReference>
<evidence type="ECO:0000313" key="3">
    <source>
        <dbReference type="Proteomes" id="UP000184440"/>
    </source>
</evidence>